<dbReference type="AlphaFoldDB" id="U3ARG6"/>
<reference evidence="1" key="1">
    <citation type="journal article" date="2013" name="Genome Announc.">
        <title>Draft Genome Sequence of Loktanella cinnabarina LL-001T, Isolated from Deep-Sea Floor Sediment.</title>
        <authorList>
            <person name="Nishi S."/>
            <person name="Tsubouchi T."/>
            <person name="Takaki Y."/>
            <person name="Koyanagi R."/>
            <person name="Satoh N."/>
            <person name="Maruyama T."/>
            <person name="Hatada Y."/>
        </authorList>
    </citation>
    <scope>NUCLEOTIDE SEQUENCE [LARGE SCALE GENOMIC DNA]</scope>
    <source>
        <strain evidence="1">LL-001</strain>
    </source>
</reference>
<dbReference type="EMBL" id="BATB01000078">
    <property type="protein sequence ID" value="GAD57313.1"/>
    <property type="molecule type" value="Genomic_DNA"/>
</dbReference>
<protein>
    <submittedName>
        <fullName evidence="1">Uncharacterized protein</fullName>
    </submittedName>
</protein>
<keyword evidence="2" id="KW-1185">Reference proteome</keyword>
<comment type="caution">
    <text evidence="1">The sequence shown here is derived from an EMBL/GenBank/DDBJ whole genome shotgun (WGS) entry which is preliminary data.</text>
</comment>
<dbReference type="Proteomes" id="UP000016566">
    <property type="component" value="Unassembled WGS sequence"/>
</dbReference>
<name>U3ARG6_9RHOB</name>
<proteinExistence type="predicted"/>
<gene>
    <name evidence="1" type="ORF">MBELCI_3365</name>
</gene>
<evidence type="ECO:0000313" key="1">
    <source>
        <dbReference type="EMBL" id="GAD57313.1"/>
    </source>
</evidence>
<sequence>MEFEVRLAATSPWSALAFCADALSQARLNLISLKYVPMED</sequence>
<accession>U3ARG6</accession>
<organism evidence="1 2">
    <name type="scientific">Limimaricola cinnabarinus LL-001</name>
    <dbReference type="NCBI Taxonomy" id="1337093"/>
    <lineage>
        <taxon>Bacteria</taxon>
        <taxon>Pseudomonadati</taxon>
        <taxon>Pseudomonadota</taxon>
        <taxon>Alphaproteobacteria</taxon>
        <taxon>Rhodobacterales</taxon>
        <taxon>Paracoccaceae</taxon>
        <taxon>Limimaricola</taxon>
    </lineage>
</organism>
<evidence type="ECO:0000313" key="2">
    <source>
        <dbReference type="Proteomes" id="UP000016566"/>
    </source>
</evidence>